<feature type="transmembrane region" description="Helical" evidence="2">
    <location>
        <begin position="502"/>
        <end position="522"/>
    </location>
</feature>
<evidence type="ECO:0000313" key="6">
    <source>
        <dbReference type="Proteomes" id="UP000588098"/>
    </source>
</evidence>
<keyword evidence="2" id="KW-0472">Membrane</keyword>
<protein>
    <recommendedName>
        <fullName evidence="4">Htaa domain-containing protein</fullName>
    </recommendedName>
</protein>
<reference evidence="5 6" key="1">
    <citation type="submission" date="2020-08" db="EMBL/GenBank/DDBJ databases">
        <title>Genomic Encyclopedia of Type Strains, Phase III (KMG-III): the genomes of soil and plant-associated and newly described type strains.</title>
        <authorList>
            <person name="Whitman W."/>
        </authorList>
    </citation>
    <scope>NUCLEOTIDE SEQUENCE [LARGE SCALE GENOMIC DNA]</scope>
    <source>
        <strain evidence="5 6">CECT 8305</strain>
    </source>
</reference>
<accession>A0A7W9UW89</accession>
<feature type="compositionally biased region" description="Gly residues" evidence="1">
    <location>
        <begin position="474"/>
        <end position="490"/>
    </location>
</feature>
<keyword evidence="3" id="KW-0732">Signal</keyword>
<comment type="caution">
    <text evidence="5">The sequence shown here is derived from an EMBL/GenBank/DDBJ whole genome shotgun (WGS) entry which is preliminary data.</text>
</comment>
<keyword evidence="2" id="KW-1133">Transmembrane helix</keyword>
<evidence type="ECO:0000313" key="5">
    <source>
        <dbReference type="EMBL" id="MBB5933287.1"/>
    </source>
</evidence>
<dbReference type="InterPro" id="IPR006311">
    <property type="entry name" value="TAT_signal"/>
</dbReference>
<evidence type="ECO:0000256" key="3">
    <source>
        <dbReference type="SAM" id="SignalP"/>
    </source>
</evidence>
<organism evidence="5 6">
    <name type="scientific">Streptomyces zagrosensis</name>
    <dbReference type="NCBI Taxonomy" id="1042984"/>
    <lineage>
        <taxon>Bacteria</taxon>
        <taxon>Bacillati</taxon>
        <taxon>Actinomycetota</taxon>
        <taxon>Actinomycetes</taxon>
        <taxon>Kitasatosporales</taxon>
        <taxon>Streptomycetaceae</taxon>
        <taxon>Streptomyces</taxon>
    </lineage>
</organism>
<dbReference type="RefSeq" id="WP_184568631.1">
    <property type="nucleotide sequence ID" value="NZ_JACHJL010000001.1"/>
</dbReference>
<feature type="domain" description="Htaa" evidence="4">
    <location>
        <begin position="287"/>
        <end position="445"/>
    </location>
</feature>
<feature type="region of interest" description="Disordered" evidence="1">
    <location>
        <begin position="451"/>
        <end position="495"/>
    </location>
</feature>
<feature type="chain" id="PRO_5039136309" description="Htaa domain-containing protein" evidence="3">
    <location>
        <begin position="42"/>
        <end position="536"/>
    </location>
</feature>
<dbReference type="EMBL" id="JACHJL010000001">
    <property type="protein sequence ID" value="MBB5933287.1"/>
    <property type="molecule type" value="Genomic_DNA"/>
</dbReference>
<dbReference type="Pfam" id="PF04213">
    <property type="entry name" value="HtaA"/>
    <property type="match status" value="2"/>
</dbReference>
<dbReference type="InterPro" id="IPR007331">
    <property type="entry name" value="Htaa"/>
</dbReference>
<dbReference type="PROSITE" id="PS51318">
    <property type="entry name" value="TAT"/>
    <property type="match status" value="1"/>
</dbReference>
<feature type="signal peptide" evidence="3">
    <location>
        <begin position="1"/>
        <end position="41"/>
    </location>
</feature>
<gene>
    <name evidence="5" type="ORF">FHS42_000305</name>
</gene>
<dbReference type="AlphaFoldDB" id="A0A7W9UW89"/>
<feature type="compositionally biased region" description="Pro residues" evidence="1">
    <location>
        <begin position="226"/>
        <end position="272"/>
    </location>
</feature>
<feature type="region of interest" description="Disordered" evidence="1">
    <location>
        <begin position="215"/>
        <end position="280"/>
    </location>
</feature>
<dbReference type="Proteomes" id="UP000588098">
    <property type="component" value="Unassembled WGS sequence"/>
</dbReference>
<evidence type="ECO:0000259" key="4">
    <source>
        <dbReference type="Pfam" id="PF04213"/>
    </source>
</evidence>
<keyword evidence="6" id="KW-1185">Reference proteome</keyword>
<evidence type="ECO:0000256" key="2">
    <source>
        <dbReference type="SAM" id="Phobius"/>
    </source>
</evidence>
<proteinExistence type="predicted"/>
<name>A0A7W9UW89_9ACTN</name>
<sequence length="536" mass="53361">MSLTSSAPRRTRRTTVARAAATATAFAFGAAALSLPAAAYATGDEGKVDAPPKVVLKNGTLDWGVKESFREYVVGPIADGKITVAGGAKQAANNGPFTFVNGTGTYDTGSHAVATAFQGSVRFTGHGKQLDLELSDLKVNTEQLKGAITADFRSKDKESGEVTEGNDVGLADLDLTGIKPGTGDGGAMEYANIPSTLTEAGAKVFGAGYEPGTKLDPATLTVTPGGPVPPDPTTPPPTTPPPTPSTTPPTTAPPTPSTTPPTTPPTGGPSPSPTTGQPAESGVIVAGDLDWGVKEGFRTYITGPMANGKVALSGGAKKQGEIYRFPKGSGTYDASSKALDAKFAGAVRFTGHQGKLDLKFSDLTVKASGSKGTLVADISSKDKVTGKVTRTNDQKLAHLALPTGDLTAVNKVISLKNVPATLTAGGAKAFGGYYQAGEQLDPVTLAVSLDKNASLPPVPPSTGGNTATTPVTQGQGGGGVTGGGTTGGSGSLAATGSDVPTGVLLGAAGVLVAGGAAATFAVRRRSSAATATAAES</sequence>
<keyword evidence="2" id="KW-0812">Transmembrane</keyword>
<dbReference type="PRINTS" id="PR01217">
    <property type="entry name" value="PRICHEXTENSN"/>
</dbReference>
<feature type="domain" description="Htaa" evidence="4">
    <location>
        <begin position="59"/>
        <end position="221"/>
    </location>
</feature>
<evidence type="ECO:0000256" key="1">
    <source>
        <dbReference type="SAM" id="MobiDB-lite"/>
    </source>
</evidence>